<dbReference type="OrthoDB" id="3534981at2"/>
<dbReference type="GO" id="GO:0000160">
    <property type="term" value="P:phosphorelay signal transduction system"/>
    <property type="evidence" value="ECO:0007669"/>
    <property type="project" value="UniProtKB-KW"/>
</dbReference>
<keyword evidence="6" id="KW-1133">Transmembrane helix</keyword>
<feature type="transmembrane region" description="Helical" evidence="6">
    <location>
        <begin position="190"/>
        <end position="209"/>
    </location>
</feature>
<organism evidence="8 9">
    <name type="scientific">Amycolatopsis alkalitolerans</name>
    <dbReference type="NCBI Taxonomy" id="2547244"/>
    <lineage>
        <taxon>Bacteria</taxon>
        <taxon>Bacillati</taxon>
        <taxon>Actinomycetota</taxon>
        <taxon>Actinomycetes</taxon>
        <taxon>Pseudonocardiales</taxon>
        <taxon>Pseudonocardiaceae</taxon>
        <taxon>Amycolatopsis</taxon>
    </lineage>
</organism>
<comment type="catalytic activity">
    <reaction evidence="1">
        <text>ATP + protein L-histidine = ADP + protein N-phospho-L-histidine.</text>
        <dbReference type="EC" id="2.7.13.3"/>
    </reaction>
</comment>
<keyword evidence="3" id="KW-0808">Transferase</keyword>
<dbReference type="InterPro" id="IPR003594">
    <property type="entry name" value="HATPase_dom"/>
</dbReference>
<sequence length="443" mass="47183">MVAAGDHRGEEARWTLARGSNFLGALLRQGASVLASTPRELPPEVDDPEPVSAVRRMGAVAATEVAPPTDSLMIRATRYAVLLPLAFRVLIVPVLWLWVFIGFGSTPVLTAITWIGTAANLAGMMWVLRVPDRRGRLTRILLAVDVVCTGVASVLFSVTAPAELFWPGGWIPLVYLMGTVTLWTICRGIVAGLALAGYGVVLEGVSLWLGPVAELGRFGVAAVVVAAGTMLAAIAAGAGCLIMLGLATRLALAIGMRLGQRGERARTERALHDTVLQTLEAIALTGDGPGRLDQVRDAARAEARELRRSLRAPEPPDGLAAELATLASEMAREGLRAELAISDIGDDQLSEVRRAAVRDAAREALRNTIKHAGTREVVVRLEERDGGVAVITRDHGVGYDEDARPAGFGVSESMKARLAEVGGWCRIDSRPGRGTRVTMWVPR</sequence>
<keyword evidence="6" id="KW-0812">Transmembrane</keyword>
<dbReference type="InterPro" id="IPR036890">
    <property type="entry name" value="HATPase_C_sf"/>
</dbReference>
<accession>A0A5C4LWN0</accession>
<dbReference type="PANTHER" id="PTHR24421">
    <property type="entry name" value="NITRATE/NITRITE SENSOR PROTEIN NARX-RELATED"/>
    <property type="match status" value="1"/>
</dbReference>
<evidence type="ECO:0000256" key="6">
    <source>
        <dbReference type="SAM" id="Phobius"/>
    </source>
</evidence>
<dbReference type="Gene3D" id="3.30.565.10">
    <property type="entry name" value="Histidine kinase-like ATPase, C-terminal domain"/>
    <property type="match status" value="1"/>
</dbReference>
<dbReference type="PANTHER" id="PTHR24421:SF10">
    <property type="entry name" value="NITRATE_NITRITE SENSOR PROTEIN NARQ"/>
    <property type="match status" value="1"/>
</dbReference>
<comment type="caution">
    <text evidence="8">The sequence shown here is derived from an EMBL/GenBank/DDBJ whole genome shotgun (WGS) entry which is preliminary data.</text>
</comment>
<dbReference type="EC" id="2.7.13.3" evidence="2"/>
<gene>
    <name evidence="8" type="ORF">FG385_19595</name>
</gene>
<evidence type="ECO:0000256" key="1">
    <source>
        <dbReference type="ARBA" id="ARBA00000085"/>
    </source>
</evidence>
<feature type="transmembrane region" description="Helical" evidence="6">
    <location>
        <begin position="107"/>
        <end position="128"/>
    </location>
</feature>
<feature type="transmembrane region" description="Helical" evidence="6">
    <location>
        <begin position="79"/>
        <end position="101"/>
    </location>
</feature>
<keyword evidence="8" id="KW-0547">Nucleotide-binding</keyword>
<evidence type="ECO:0000256" key="5">
    <source>
        <dbReference type="ARBA" id="ARBA00023012"/>
    </source>
</evidence>
<name>A0A5C4LWN0_9PSEU</name>
<evidence type="ECO:0000256" key="2">
    <source>
        <dbReference type="ARBA" id="ARBA00012438"/>
    </source>
</evidence>
<feature type="transmembrane region" description="Helical" evidence="6">
    <location>
        <begin position="140"/>
        <end position="158"/>
    </location>
</feature>
<keyword evidence="9" id="KW-1185">Reference proteome</keyword>
<dbReference type="GO" id="GO:0005524">
    <property type="term" value="F:ATP binding"/>
    <property type="evidence" value="ECO:0007669"/>
    <property type="project" value="UniProtKB-KW"/>
</dbReference>
<dbReference type="AlphaFoldDB" id="A0A5C4LWN0"/>
<evidence type="ECO:0000256" key="3">
    <source>
        <dbReference type="ARBA" id="ARBA00022679"/>
    </source>
</evidence>
<feature type="domain" description="Histidine kinase/HSP90-like ATPase" evidence="7">
    <location>
        <begin position="357"/>
        <end position="442"/>
    </location>
</feature>
<dbReference type="SUPFAM" id="SSF55874">
    <property type="entry name" value="ATPase domain of HSP90 chaperone/DNA topoisomerase II/histidine kinase"/>
    <property type="match status" value="1"/>
</dbReference>
<dbReference type="InterPro" id="IPR050482">
    <property type="entry name" value="Sensor_HK_TwoCompSys"/>
</dbReference>
<proteinExistence type="predicted"/>
<evidence type="ECO:0000256" key="4">
    <source>
        <dbReference type="ARBA" id="ARBA00022777"/>
    </source>
</evidence>
<dbReference type="CDD" id="cd16917">
    <property type="entry name" value="HATPase_UhpB-NarQ-NarX-like"/>
    <property type="match status" value="1"/>
</dbReference>
<evidence type="ECO:0000313" key="9">
    <source>
        <dbReference type="Proteomes" id="UP000305546"/>
    </source>
</evidence>
<dbReference type="Proteomes" id="UP000305546">
    <property type="component" value="Unassembled WGS sequence"/>
</dbReference>
<dbReference type="Pfam" id="PF02518">
    <property type="entry name" value="HATPase_c"/>
    <property type="match status" value="1"/>
</dbReference>
<reference evidence="8 9" key="1">
    <citation type="submission" date="2019-06" db="EMBL/GenBank/DDBJ databases">
        <title>Amycolatopsis alkalitolerans sp. nov., isolated from Gastrodia elata Blume.</title>
        <authorList>
            <person name="Narsing Rao M.P."/>
            <person name="Li W.J."/>
        </authorList>
    </citation>
    <scope>NUCLEOTIDE SEQUENCE [LARGE SCALE GENOMIC DNA]</scope>
    <source>
        <strain evidence="8 9">SYSUP0005</strain>
    </source>
</reference>
<dbReference type="GO" id="GO:0004673">
    <property type="term" value="F:protein histidine kinase activity"/>
    <property type="evidence" value="ECO:0007669"/>
    <property type="project" value="UniProtKB-EC"/>
</dbReference>
<keyword evidence="6" id="KW-0472">Membrane</keyword>
<evidence type="ECO:0000313" key="8">
    <source>
        <dbReference type="EMBL" id="TNC23907.1"/>
    </source>
</evidence>
<keyword evidence="8" id="KW-0067">ATP-binding</keyword>
<feature type="transmembrane region" description="Helical" evidence="6">
    <location>
        <begin position="221"/>
        <end position="247"/>
    </location>
</feature>
<evidence type="ECO:0000259" key="7">
    <source>
        <dbReference type="Pfam" id="PF02518"/>
    </source>
</evidence>
<keyword evidence="5" id="KW-0902">Two-component regulatory system</keyword>
<dbReference type="EMBL" id="VDFW01000017">
    <property type="protein sequence ID" value="TNC23907.1"/>
    <property type="molecule type" value="Genomic_DNA"/>
</dbReference>
<keyword evidence="4" id="KW-0418">Kinase</keyword>
<feature type="transmembrane region" description="Helical" evidence="6">
    <location>
        <begin position="164"/>
        <end position="183"/>
    </location>
</feature>
<protein>
    <recommendedName>
        <fullName evidence="2">histidine kinase</fullName>
        <ecNumber evidence="2">2.7.13.3</ecNumber>
    </recommendedName>
</protein>